<feature type="chain" id="PRO_5046872552" evidence="1">
    <location>
        <begin position="23"/>
        <end position="240"/>
    </location>
</feature>
<dbReference type="Pfam" id="PF10677">
    <property type="entry name" value="DUF2490"/>
    <property type="match status" value="1"/>
</dbReference>
<name>A0ABW2YVF6_9SPHI</name>
<protein>
    <submittedName>
        <fullName evidence="2">DUF2490 domain-containing protein</fullName>
    </submittedName>
</protein>
<evidence type="ECO:0000256" key="1">
    <source>
        <dbReference type="SAM" id="SignalP"/>
    </source>
</evidence>
<reference evidence="3" key="1">
    <citation type="journal article" date="2019" name="Int. J. Syst. Evol. Microbiol.">
        <title>The Global Catalogue of Microorganisms (GCM) 10K type strain sequencing project: providing services to taxonomists for standard genome sequencing and annotation.</title>
        <authorList>
            <consortium name="The Broad Institute Genomics Platform"/>
            <consortium name="The Broad Institute Genome Sequencing Center for Infectious Disease"/>
            <person name="Wu L."/>
            <person name="Ma J."/>
        </authorList>
    </citation>
    <scope>NUCLEOTIDE SEQUENCE [LARGE SCALE GENOMIC DNA]</scope>
    <source>
        <strain evidence="3">CCUG 63418</strain>
    </source>
</reference>
<dbReference type="InterPro" id="IPR019619">
    <property type="entry name" value="DUF2490"/>
</dbReference>
<sequence>MKFRILLGIAFIQLAAIGTASAQTIEHSAWSSWFHTQRFNKHWGASFDGHFRSADHVDYLKTVLLRPSINYYFGNKNVALGYAYIGTNGRSGDVKTFRPESRLFEQLIISQPAGVNTQITHRFRLEQRFLGETATQQSVFSQRFRYFIRAVVPFNGKTAPFTNGAYLALANEIFVNVQNKEKVNNHFFDQNRAFIGIGHRFSKQVDVEAGYLNQYSQQAKAYTINNVMQVTLYTRFGSSK</sequence>
<evidence type="ECO:0000313" key="2">
    <source>
        <dbReference type="EMBL" id="MFD0750412.1"/>
    </source>
</evidence>
<gene>
    <name evidence="2" type="ORF">ACFQZS_09685</name>
</gene>
<proteinExistence type="predicted"/>
<organism evidence="2 3">
    <name type="scientific">Mucilaginibacter calamicampi</name>
    <dbReference type="NCBI Taxonomy" id="1302352"/>
    <lineage>
        <taxon>Bacteria</taxon>
        <taxon>Pseudomonadati</taxon>
        <taxon>Bacteroidota</taxon>
        <taxon>Sphingobacteriia</taxon>
        <taxon>Sphingobacteriales</taxon>
        <taxon>Sphingobacteriaceae</taxon>
        <taxon>Mucilaginibacter</taxon>
    </lineage>
</organism>
<dbReference type="RefSeq" id="WP_377099665.1">
    <property type="nucleotide sequence ID" value="NZ_JBHTHU010000006.1"/>
</dbReference>
<comment type="caution">
    <text evidence="2">The sequence shown here is derived from an EMBL/GenBank/DDBJ whole genome shotgun (WGS) entry which is preliminary data.</text>
</comment>
<evidence type="ECO:0000313" key="3">
    <source>
        <dbReference type="Proteomes" id="UP001596958"/>
    </source>
</evidence>
<keyword evidence="3" id="KW-1185">Reference proteome</keyword>
<accession>A0ABW2YVF6</accession>
<keyword evidence="1" id="KW-0732">Signal</keyword>
<dbReference type="Proteomes" id="UP001596958">
    <property type="component" value="Unassembled WGS sequence"/>
</dbReference>
<dbReference type="EMBL" id="JBHTHU010000006">
    <property type="protein sequence ID" value="MFD0750412.1"/>
    <property type="molecule type" value="Genomic_DNA"/>
</dbReference>
<feature type="signal peptide" evidence="1">
    <location>
        <begin position="1"/>
        <end position="22"/>
    </location>
</feature>